<reference evidence="5" key="1">
    <citation type="journal article" date="2019" name="Int. J. Syst. Evol. Microbiol.">
        <title>The Global Catalogue of Microorganisms (GCM) 10K type strain sequencing project: providing services to taxonomists for standard genome sequencing and annotation.</title>
        <authorList>
            <consortium name="The Broad Institute Genomics Platform"/>
            <consortium name="The Broad Institute Genome Sequencing Center for Infectious Disease"/>
            <person name="Wu L."/>
            <person name="Ma J."/>
        </authorList>
    </citation>
    <scope>NUCLEOTIDE SEQUENCE [LARGE SCALE GENOMIC DNA]</scope>
    <source>
        <strain evidence="5">JCM 30742</strain>
    </source>
</reference>
<comment type="caution">
    <text evidence="4">The sequence shown here is derived from an EMBL/GenBank/DDBJ whole genome shotgun (WGS) entry which is preliminary data.</text>
</comment>
<name>A0ABP7DK84_9MICC</name>
<dbReference type="RefSeq" id="WP_345154832.1">
    <property type="nucleotide sequence ID" value="NZ_BAABEO010000045.1"/>
</dbReference>
<evidence type="ECO:0000256" key="2">
    <source>
        <dbReference type="SAM" id="Phobius"/>
    </source>
</evidence>
<feature type="domain" description="Rhodanese" evidence="3">
    <location>
        <begin position="643"/>
        <end position="667"/>
    </location>
</feature>
<evidence type="ECO:0000259" key="3">
    <source>
        <dbReference type="PROSITE" id="PS50206"/>
    </source>
</evidence>
<keyword evidence="2" id="KW-1133">Transmembrane helix</keyword>
<dbReference type="EMBL" id="BAABEO010000045">
    <property type="protein sequence ID" value="GAA3705349.1"/>
    <property type="molecule type" value="Genomic_DNA"/>
</dbReference>
<feature type="transmembrane region" description="Helical" evidence="2">
    <location>
        <begin position="412"/>
        <end position="434"/>
    </location>
</feature>
<keyword evidence="1" id="KW-1188">Viral release from host cell</keyword>
<keyword evidence="2" id="KW-0472">Membrane</keyword>
<dbReference type="Pfam" id="PF10145">
    <property type="entry name" value="PhageMin_Tail"/>
    <property type="match status" value="1"/>
</dbReference>
<gene>
    <name evidence="4" type="ORF">GCM10023081_46730</name>
</gene>
<proteinExistence type="predicted"/>
<feature type="transmembrane region" description="Helical" evidence="2">
    <location>
        <begin position="502"/>
        <end position="525"/>
    </location>
</feature>
<dbReference type="Gene3D" id="1.20.120.20">
    <property type="entry name" value="Apolipoprotein"/>
    <property type="match status" value="1"/>
</dbReference>
<protein>
    <recommendedName>
        <fullName evidence="3">Rhodanese domain-containing protein</fullName>
    </recommendedName>
</protein>
<accession>A0ABP7DK84</accession>
<dbReference type="PANTHER" id="PTHR37813">
    <property type="entry name" value="FELS-2 PROPHAGE PROTEIN"/>
    <property type="match status" value="1"/>
</dbReference>
<evidence type="ECO:0000313" key="4">
    <source>
        <dbReference type="EMBL" id="GAA3705349.1"/>
    </source>
</evidence>
<dbReference type="InterPro" id="IPR010090">
    <property type="entry name" value="Phage_tape_meas"/>
</dbReference>
<keyword evidence="2" id="KW-0812">Transmembrane</keyword>
<dbReference type="PROSITE" id="PS50206">
    <property type="entry name" value="RHODANESE_3"/>
    <property type="match status" value="1"/>
</dbReference>
<organism evidence="4 5">
    <name type="scientific">Arthrobacter ginkgonis</name>
    <dbReference type="NCBI Taxonomy" id="1630594"/>
    <lineage>
        <taxon>Bacteria</taxon>
        <taxon>Bacillati</taxon>
        <taxon>Actinomycetota</taxon>
        <taxon>Actinomycetes</taxon>
        <taxon>Micrococcales</taxon>
        <taxon>Micrococcaceae</taxon>
        <taxon>Arthrobacter</taxon>
    </lineage>
</organism>
<dbReference type="InterPro" id="IPR001763">
    <property type="entry name" value="Rhodanese-like_dom"/>
</dbReference>
<keyword evidence="5" id="KW-1185">Reference proteome</keyword>
<feature type="transmembrane region" description="Helical" evidence="2">
    <location>
        <begin position="375"/>
        <end position="400"/>
    </location>
</feature>
<dbReference type="Proteomes" id="UP001500752">
    <property type="component" value="Unassembled WGS sequence"/>
</dbReference>
<evidence type="ECO:0000313" key="5">
    <source>
        <dbReference type="Proteomes" id="UP001500752"/>
    </source>
</evidence>
<evidence type="ECO:0000256" key="1">
    <source>
        <dbReference type="ARBA" id="ARBA00022612"/>
    </source>
</evidence>
<feature type="transmembrane region" description="Helical" evidence="2">
    <location>
        <begin position="440"/>
        <end position="462"/>
    </location>
</feature>
<dbReference type="PANTHER" id="PTHR37813:SF1">
    <property type="entry name" value="FELS-2 PROPHAGE PROTEIN"/>
    <property type="match status" value="1"/>
</dbReference>
<feature type="transmembrane region" description="Helical" evidence="2">
    <location>
        <begin position="469"/>
        <end position="490"/>
    </location>
</feature>
<sequence length="772" mass="79508">MALNVGELTAVLGLDAGPFDKGLSGAMDKLGNKGNWNKAAAGAGLAAGAALGAGLMSSVETDGAVRKMNAGLGLTGPDAEKAGNVAGELFSKGMGGSMEDVTTATGAVISSISGMREASEADVAAMTTKMMDLATAMEVDVARASQVAGQMIHSGLAKDGAEAADLLTVAMQKVPANIREDLLDATDEYGPFFSQLGISGETAMTMLVDSAQKGAFGIDKTGDALKEFTIRSTDMSKASGEAYKALGMDQEEMTKALLAGGDEGSAAFAKIIMGLQEMKDPAAQSQAALALFGTPLEDLNTGEIPQFIDQLANMDGGLGDVSGAAAAMGAELNGGTGSALLTFQRTAQSALSDVMADSLPYITPVLNMLTQFAPVIAPLALGLAGFAAAIWLVQGAIAAWNVIQLIMNATLWGFPVVWIIAAIIALIAAIWLIVANWDTISAWLVAAGAAFAAWWNGFWTAIGQWISDVWNGFIGWIQGVWSGFVGWLQGMGAAISGWWNGLWTAIGLFVRTAWNLILAVIKGVWSNITTAIRTAGENVKSFLTGIWNAIKTTVTTVWGSIVSWITGIPGKILSGLNALANLGKTVGEWFGKVKTAAETKFGEVVTFIGGIPGKILSGLGNLGTLLTDAGGQILQGFLDGLTAGFEKVKGFVGGIGEWIANNKGPKAYDLALLVPAGGWIMQGLRKGIADDMPALGKTLGDVSGLIAGGINPELTGATAYTLSATTSTGPGAGAASRTINYAPTLQYAGETPEQVLARDRARFNDMLTTANI</sequence>